<name>A0A381QTV2_9ZZZZ</name>
<dbReference type="SUPFAM" id="SSF51735">
    <property type="entry name" value="NAD(P)-binding Rossmann-fold domains"/>
    <property type="match status" value="1"/>
</dbReference>
<dbReference type="InterPro" id="IPR002912">
    <property type="entry name" value="ACT_dom"/>
</dbReference>
<evidence type="ECO:0000256" key="14">
    <source>
        <dbReference type="ARBA" id="ARBA00022777"/>
    </source>
</evidence>
<comment type="catalytic activity">
    <reaction evidence="25">
        <text>L-homoserine + NADP(+) = L-aspartate 4-semialdehyde + NADPH + H(+)</text>
        <dbReference type="Rhea" id="RHEA:15761"/>
        <dbReference type="ChEBI" id="CHEBI:15378"/>
        <dbReference type="ChEBI" id="CHEBI:57476"/>
        <dbReference type="ChEBI" id="CHEBI:57783"/>
        <dbReference type="ChEBI" id="CHEBI:58349"/>
        <dbReference type="ChEBI" id="CHEBI:537519"/>
        <dbReference type="EC" id="1.1.1.3"/>
    </reaction>
    <physiologicalReaction direction="right-to-left" evidence="25">
        <dbReference type="Rhea" id="RHEA:15763"/>
    </physiologicalReaction>
</comment>
<dbReference type="PANTHER" id="PTHR43070">
    <property type="match status" value="1"/>
</dbReference>
<evidence type="ECO:0000256" key="18">
    <source>
        <dbReference type="ARBA" id="ARBA00023027"/>
    </source>
</evidence>
<evidence type="ECO:0000256" key="23">
    <source>
        <dbReference type="ARBA" id="ARBA00044938"/>
    </source>
</evidence>
<dbReference type="UniPathway" id="UPA00034">
    <property type="reaction ID" value="UER00015"/>
</dbReference>
<dbReference type="InterPro" id="IPR019811">
    <property type="entry name" value="HDH_CS"/>
</dbReference>
<evidence type="ECO:0000256" key="7">
    <source>
        <dbReference type="ARBA" id="ARBA00010046"/>
    </source>
</evidence>
<dbReference type="GO" id="GO:0009090">
    <property type="term" value="P:homoserine biosynthetic process"/>
    <property type="evidence" value="ECO:0007669"/>
    <property type="project" value="TreeGrafter"/>
</dbReference>
<comment type="pathway">
    <text evidence="5">Amino-acid biosynthesis; L-threonine biosynthesis; L-threonine from L-aspartate: step 1/5.</text>
</comment>
<keyword evidence="16" id="KW-0521">NADP</keyword>
<keyword evidence="18" id="KW-0520">NAD</keyword>
<accession>A0A381QTV2</accession>
<dbReference type="SUPFAM" id="SSF55021">
    <property type="entry name" value="ACT-like"/>
    <property type="match status" value="2"/>
</dbReference>
<evidence type="ECO:0000256" key="16">
    <source>
        <dbReference type="ARBA" id="ARBA00022857"/>
    </source>
</evidence>
<keyword evidence="21" id="KW-0486">Methionine biosynthesis</keyword>
<evidence type="ECO:0000256" key="21">
    <source>
        <dbReference type="ARBA" id="ARBA00023167"/>
    </source>
</evidence>
<keyword evidence="10" id="KW-0808">Transferase</keyword>
<dbReference type="Gene3D" id="3.40.1160.10">
    <property type="entry name" value="Acetylglutamate kinase-like"/>
    <property type="match status" value="1"/>
</dbReference>
<evidence type="ECO:0000256" key="1">
    <source>
        <dbReference type="ARBA" id="ARBA00001920"/>
    </source>
</evidence>
<dbReference type="PROSITE" id="PS51671">
    <property type="entry name" value="ACT"/>
    <property type="match status" value="1"/>
</dbReference>
<evidence type="ECO:0000313" key="27">
    <source>
        <dbReference type="EMBL" id="SUZ82364.1"/>
    </source>
</evidence>
<dbReference type="CDD" id="cd04243">
    <property type="entry name" value="AAK_AK-HSDH-like"/>
    <property type="match status" value="1"/>
</dbReference>
<dbReference type="EMBL" id="UINC01001504">
    <property type="protein sequence ID" value="SUZ82364.1"/>
    <property type="molecule type" value="Genomic_DNA"/>
</dbReference>
<dbReference type="CDD" id="cd04921">
    <property type="entry name" value="ACT_AKi-HSDH-ThrA-like_1"/>
    <property type="match status" value="1"/>
</dbReference>
<proteinExistence type="inferred from homology"/>
<dbReference type="InterPro" id="IPR011147">
    <property type="entry name" value="Bifunc_Aspkin/hSer_DH"/>
</dbReference>
<evidence type="ECO:0000256" key="15">
    <source>
        <dbReference type="ARBA" id="ARBA00022840"/>
    </source>
</evidence>
<dbReference type="UniPathway" id="UPA00051">
    <property type="reaction ID" value="UER00462"/>
</dbReference>
<keyword evidence="13" id="KW-0547">Nucleotide-binding</keyword>
<evidence type="ECO:0000256" key="2">
    <source>
        <dbReference type="ARBA" id="ARBA00004986"/>
    </source>
</evidence>
<evidence type="ECO:0000256" key="20">
    <source>
        <dbReference type="ARBA" id="ARBA00023154"/>
    </source>
</evidence>
<dbReference type="InterPro" id="IPR001342">
    <property type="entry name" value="HDH_cat"/>
</dbReference>
<dbReference type="PANTHER" id="PTHR43070:SF5">
    <property type="entry name" value="HOMOSERINE DEHYDROGENASE"/>
    <property type="match status" value="1"/>
</dbReference>
<keyword evidence="12" id="KW-0479">Metal-binding</keyword>
<comment type="pathway">
    <text evidence="3">Amino-acid biosynthesis; L-threonine biosynthesis; L-threonine from L-aspartate: step 3/5.</text>
</comment>
<protein>
    <recommendedName>
        <fullName evidence="26">ACT domain-containing protein</fullName>
    </recommendedName>
</protein>
<gene>
    <name evidence="27" type="ORF">METZ01_LOCUS35218</name>
</gene>
<keyword evidence="20" id="KW-0457">Lysine biosynthesis</keyword>
<comment type="pathway">
    <text evidence="4">Amino-acid biosynthesis; L-methionine biosynthesis via de novo pathway; L-homoserine from L-aspartate: step 3/3.</text>
</comment>
<dbReference type="FunFam" id="3.30.2130.10:FF:000001">
    <property type="entry name" value="Bifunctional aspartokinase/homoserine dehydrogenase"/>
    <property type="match status" value="1"/>
</dbReference>
<evidence type="ECO:0000256" key="4">
    <source>
        <dbReference type="ARBA" id="ARBA00005062"/>
    </source>
</evidence>
<evidence type="ECO:0000256" key="13">
    <source>
        <dbReference type="ARBA" id="ARBA00022741"/>
    </source>
</evidence>
<dbReference type="NCBIfam" id="NF006959">
    <property type="entry name" value="PRK09436.1"/>
    <property type="match status" value="1"/>
</dbReference>
<dbReference type="InterPro" id="IPR045865">
    <property type="entry name" value="ACT-like_dom_sf"/>
</dbReference>
<dbReference type="PROSITE" id="PS00324">
    <property type="entry name" value="ASPARTOKINASE"/>
    <property type="match status" value="1"/>
</dbReference>
<dbReference type="GO" id="GO:0004072">
    <property type="term" value="F:aspartate kinase activity"/>
    <property type="evidence" value="ECO:0007669"/>
    <property type="project" value="UniProtKB-EC"/>
</dbReference>
<comment type="function">
    <text evidence="23">Bifunctional aspartate kinase and homoserine dehydrogenase that catalyzes the first and the third steps toward the synthesis of lysine, methionine and threonine from aspartate.</text>
</comment>
<evidence type="ECO:0000256" key="22">
    <source>
        <dbReference type="ARBA" id="ARBA00023268"/>
    </source>
</evidence>
<dbReference type="NCBIfam" id="NF007003">
    <property type="entry name" value="PRK09466.1"/>
    <property type="match status" value="1"/>
</dbReference>
<dbReference type="Gene3D" id="1.20.120.1320">
    <property type="entry name" value="Aspartokinase, catalytic domain"/>
    <property type="match status" value="1"/>
</dbReference>
<dbReference type="SUPFAM" id="SSF53633">
    <property type="entry name" value="Carbamate kinase-like"/>
    <property type="match status" value="1"/>
</dbReference>
<dbReference type="GO" id="GO:0050661">
    <property type="term" value="F:NADP binding"/>
    <property type="evidence" value="ECO:0007669"/>
    <property type="project" value="InterPro"/>
</dbReference>
<evidence type="ECO:0000256" key="9">
    <source>
        <dbReference type="ARBA" id="ARBA00022605"/>
    </source>
</evidence>
<dbReference type="GO" id="GO:0046872">
    <property type="term" value="F:metal ion binding"/>
    <property type="evidence" value="ECO:0007669"/>
    <property type="project" value="UniProtKB-KW"/>
</dbReference>
<evidence type="ECO:0000256" key="12">
    <source>
        <dbReference type="ARBA" id="ARBA00022723"/>
    </source>
</evidence>
<dbReference type="GO" id="GO:0005524">
    <property type="term" value="F:ATP binding"/>
    <property type="evidence" value="ECO:0007669"/>
    <property type="project" value="UniProtKB-KW"/>
</dbReference>
<evidence type="ECO:0000256" key="6">
    <source>
        <dbReference type="ARBA" id="ARBA00007952"/>
    </source>
</evidence>
<dbReference type="UniPathway" id="UPA00050">
    <property type="reaction ID" value="UER00063"/>
</dbReference>
<keyword evidence="15" id="KW-0067">ATP-binding</keyword>
<dbReference type="AlphaFoldDB" id="A0A381QTV2"/>
<dbReference type="SUPFAM" id="SSF55347">
    <property type="entry name" value="Glyceraldehyde-3-phosphate dehydrogenase-like, C-terminal domain"/>
    <property type="match status" value="1"/>
</dbReference>
<dbReference type="InterPro" id="IPR001048">
    <property type="entry name" value="Asp/Glu/Uridylate_kinase"/>
</dbReference>
<dbReference type="InterPro" id="IPR054352">
    <property type="entry name" value="ACT_Aspartokinase"/>
</dbReference>
<evidence type="ECO:0000256" key="19">
    <source>
        <dbReference type="ARBA" id="ARBA00023053"/>
    </source>
</evidence>
<dbReference type="PROSITE" id="PS01042">
    <property type="entry name" value="HOMOSER_DHGENASE"/>
    <property type="match status" value="1"/>
</dbReference>
<evidence type="ECO:0000256" key="11">
    <source>
        <dbReference type="ARBA" id="ARBA00022697"/>
    </source>
</evidence>
<keyword evidence="19" id="KW-0915">Sodium</keyword>
<comment type="similarity">
    <text evidence="7">In the N-terminal section; belongs to the aspartokinase family.</text>
</comment>
<dbReference type="InterPro" id="IPR001341">
    <property type="entry name" value="Asp_kinase"/>
</dbReference>
<dbReference type="Gene3D" id="3.40.50.720">
    <property type="entry name" value="NAD(P)-binding Rossmann-like Domain"/>
    <property type="match status" value="1"/>
</dbReference>
<evidence type="ECO:0000256" key="8">
    <source>
        <dbReference type="ARBA" id="ARBA00011881"/>
    </source>
</evidence>
<keyword evidence="11" id="KW-0791">Threonine biosynthesis</keyword>
<comment type="subunit">
    <text evidence="8">Homotetramer.</text>
</comment>
<sequence length="818" mass="90034">MVKEIWQVYKFGGSSLADGQCLLTVNEIIHQNESSNLVVVVSAMAGMTDQLVDYSKSKDNSILLKIEDRYRMTLKETIKEKSIIKSLEDEFRNDLNTIKELAQSFSTEKISIEENQVLGFGEIWSSRLIRGILSQASSRDLNDRDLHLINPLDVITLYHTDMGANVDWAESEKSFNKVFSGKNGIFVMAGFIAKNSDSVPTNLGRNGSDYSASIIGSLAKARSVSIWTDTDGIMTADPNQIQTAKTIKQMSYDEAIELAYFGAEVIHEKTMLPLMNKGIPIYIRNTFNPESHGTEISSNVNGVKGVKGITTIDNIILVNIEGSGMIGVPGTAKRLFSCLSDAGISVILITQASSEHSICFAIDDKYSDQIESVLKVEFNTDFQNGNLQQLQIQENCSIIAVVGSGMTGTKGIAAQFFKAITQSEVNVMAIAQGSSEKNISVVVKKDDLNQAVQSVHNAFFTGKTELVIALAGFGNVGQEFYHQVEAQKDKIFKDFNLEINFVAIANSSHMILDEDISESDIASLIAKDQSCRASKVEDIIDFLDKTPADLKVFIDCSASDLIPDFYTECFQSGINVITANKKGLSGPLSRYKDIMRSAKDNKRTFLYETTAGAALPFIKSVKDISISGDVIEEIEGVFSGTLAYLFNSFDGSEPFSKIVSTAREQGYTEPDPRDDLSGMDVARKLAILAREMGLNIEVKDVEIENLVSQNHSDLSVVDYLKEMVNDDSIMEKRYKQANHDGKVLCYLARLNADGKASVKLEALSKEHPFSRLEGTENIIKYKTRRYSKHPLVHRGPGAGPEVTAAGIFSDLLAFLNTH</sequence>
<dbReference type="GO" id="GO:0009086">
    <property type="term" value="P:methionine biosynthetic process"/>
    <property type="evidence" value="ECO:0007669"/>
    <property type="project" value="UniProtKB-KW"/>
</dbReference>
<evidence type="ECO:0000256" key="3">
    <source>
        <dbReference type="ARBA" id="ARBA00005056"/>
    </source>
</evidence>
<dbReference type="InterPro" id="IPR036291">
    <property type="entry name" value="NAD(P)-bd_dom_sf"/>
</dbReference>
<evidence type="ECO:0000256" key="5">
    <source>
        <dbReference type="ARBA" id="ARBA00005139"/>
    </source>
</evidence>
<dbReference type="GO" id="GO:0009088">
    <property type="term" value="P:threonine biosynthetic process"/>
    <property type="evidence" value="ECO:0007669"/>
    <property type="project" value="UniProtKB-UniPathway"/>
</dbReference>
<evidence type="ECO:0000256" key="24">
    <source>
        <dbReference type="ARBA" id="ARBA00048561"/>
    </source>
</evidence>
<dbReference type="Pfam" id="PF00696">
    <property type="entry name" value="AA_kinase"/>
    <property type="match status" value="1"/>
</dbReference>
<dbReference type="Gene3D" id="3.30.360.10">
    <property type="entry name" value="Dihydrodipicolinate Reductase, domain 2"/>
    <property type="match status" value="1"/>
</dbReference>
<dbReference type="Pfam" id="PF03447">
    <property type="entry name" value="NAD_binding_3"/>
    <property type="match status" value="1"/>
</dbReference>
<dbReference type="Pfam" id="PF22468">
    <property type="entry name" value="ACT_9"/>
    <property type="match status" value="2"/>
</dbReference>
<reference evidence="27" key="1">
    <citation type="submission" date="2018-05" db="EMBL/GenBank/DDBJ databases">
        <authorList>
            <person name="Lanie J.A."/>
            <person name="Ng W.-L."/>
            <person name="Kazmierczak K.M."/>
            <person name="Andrzejewski T.M."/>
            <person name="Davidsen T.M."/>
            <person name="Wayne K.J."/>
            <person name="Tettelin H."/>
            <person name="Glass J.I."/>
            <person name="Rusch D."/>
            <person name="Podicherti R."/>
            <person name="Tsui H.-C.T."/>
            <person name="Winkler M.E."/>
        </authorList>
    </citation>
    <scope>NUCLEOTIDE SEQUENCE</scope>
</reference>
<keyword evidence="17" id="KW-0560">Oxidoreductase</keyword>
<feature type="domain" description="ACT" evidence="26">
    <location>
        <begin position="320"/>
        <end position="406"/>
    </location>
</feature>
<dbReference type="InterPro" id="IPR005106">
    <property type="entry name" value="Asp/hSer_DH_NAD-bd"/>
</dbReference>
<comment type="similarity">
    <text evidence="6">In the C-terminal section; belongs to the homoserine dehydrogenase family.</text>
</comment>
<dbReference type="GO" id="GO:0004412">
    <property type="term" value="F:homoserine dehydrogenase activity"/>
    <property type="evidence" value="ECO:0007669"/>
    <property type="project" value="UniProtKB-EC"/>
</dbReference>
<comment type="cofactor">
    <cofactor evidence="1">
        <name>a metal cation</name>
        <dbReference type="ChEBI" id="CHEBI:25213"/>
    </cofactor>
</comment>
<dbReference type="NCBIfam" id="TIGR00657">
    <property type="entry name" value="asp_kinases"/>
    <property type="match status" value="1"/>
</dbReference>
<dbReference type="InterPro" id="IPR042199">
    <property type="entry name" value="AsparK_Bifunc_asparK/hSer_DH"/>
</dbReference>
<evidence type="ECO:0000256" key="17">
    <source>
        <dbReference type="ARBA" id="ARBA00023002"/>
    </source>
</evidence>
<dbReference type="Pfam" id="PF00742">
    <property type="entry name" value="Homoserine_dh"/>
    <property type="match status" value="1"/>
</dbReference>
<dbReference type="InterPro" id="IPR036393">
    <property type="entry name" value="AceGlu_kinase-like_sf"/>
</dbReference>
<comment type="pathway">
    <text evidence="2">Amino-acid biosynthesis; L-methionine biosynthesis via de novo pathway; L-homoserine from L-aspartate: step 1/3.</text>
</comment>
<evidence type="ECO:0000259" key="26">
    <source>
        <dbReference type="PROSITE" id="PS51671"/>
    </source>
</evidence>
<dbReference type="PIRSF" id="PIRSF000727">
    <property type="entry name" value="ThrA"/>
    <property type="match status" value="1"/>
</dbReference>
<evidence type="ECO:0000256" key="10">
    <source>
        <dbReference type="ARBA" id="ARBA00022679"/>
    </source>
</evidence>
<evidence type="ECO:0000256" key="25">
    <source>
        <dbReference type="ARBA" id="ARBA00048841"/>
    </source>
</evidence>
<keyword evidence="14" id="KW-0418">Kinase</keyword>
<dbReference type="InterPro" id="IPR049638">
    <property type="entry name" value="AK-HD"/>
</dbReference>
<comment type="catalytic activity">
    <reaction evidence="24">
        <text>L-aspartate + ATP = 4-phospho-L-aspartate + ADP</text>
        <dbReference type="Rhea" id="RHEA:23776"/>
        <dbReference type="ChEBI" id="CHEBI:29991"/>
        <dbReference type="ChEBI" id="CHEBI:30616"/>
        <dbReference type="ChEBI" id="CHEBI:57535"/>
        <dbReference type="ChEBI" id="CHEBI:456216"/>
        <dbReference type="EC" id="2.7.2.4"/>
    </reaction>
    <physiologicalReaction direction="left-to-right" evidence="24">
        <dbReference type="Rhea" id="RHEA:23777"/>
    </physiologicalReaction>
</comment>
<keyword evidence="22" id="KW-0511">Multifunctional enzyme</keyword>
<dbReference type="Gene3D" id="3.30.2130.10">
    <property type="entry name" value="VC0802-like"/>
    <property type="match status" value="1"/>
</dbReference>
<dbReference type="GO" id="GO:0009089">
    <property type="term" value="P:lysine biosynthetic process via diaminopimelate"/>
    <property type="evidence" value="ECO:0007669"/>
    <property type="project" value="UniProtKB-UniPathway"/>
</dbReference>
<keyword evidence="9" id="KW-0028">Amino-acid biosynthesis</keyword>
<dbReference type="InterPro" id="IPR018042">
    <property type="entry name" value="Aspartate_kinase_CS"/>
</dbReference>
<organism evidence="27">
    <name type="scientific">marine metagenome</name>
    <dbReference type="NCBI Taxonomy" id="408172"/>
    <lineage>
        <taxon>unclassified sequences</taxon>
        <taxon>metagenomes</taxon>
        <taxon>ecological metagenomes</taxon>
    </lineage>
</organism>
<dbReference type="FunFam" id="3.30.360.10:FF:000006">
    <property type="entry name" value="Bifunctional aspartokinase/homoserine dehydrogenase"/>
    <property type="match status" value="1"/>
</dbReference>